<dbReference type="Proteomes" id="UP000054408">
    <property type="component" value="Unassembled WGS sequence"/>
</dbReference>
<evidence type="ECO:0000313" key="3">
    <source>
        <dbReference type="Proteomes" id="UP000054408"/>
    </source>
</evidence>
<dbReference type="EMBL" id="GL349449">
    <property type="protein sequence ID" value="KNC48000.1"/>
    <property type="molecule type" value="Genomic_DNA"/>
</dbReference>
<keyword evidence="1" id="KW-0472">Membrane</keyword>
<sequence length="272" mass="29366">MKHVSTWGKREEAVAGLVWLSLALGLAAVAGTSVWAAAVSAVLLGHVAVSVGETVVHRNVYHGHWAWIKAKRPPALAGAIAFLQPVVDGVHGWLRAGYVHHWVVHHDHARRAPAEVATTGMPPADLAAEADNVHGAGHAAALYYSSYGMECFSFGIAAHTSTLLATPMPLVGAVLGGWYAWAGTSAAGVAALMTLFWLPACWYAASSCGYHKYLHLRPKLRAAATPWWLRWLVLSREGARLAADHHAHHFGANADAYYNIVPLGRWFTWWLA</sequence>
<accession>A0A0L0D712</accession>
<protein>
    <submittedName>
        <fullName evidence="2">Uncharacterized protein</fullName>
    </submittedName>
</protein>
<gene>
    <name evidence="2" type="ORF">AMSG_04234</name>
</gene>
<dbReference type="RefSeq" id="XP_013759015.1">
    <property type="nucleotide sequence ID" value="XM_013903561.1"/>
</dbReference>
<feature type="transmembrane region" description="Helical" evidence="1">
    <location>
        <begin position="178"/>
        <end position="205"/>
    </location>
</feature>
<dbReference type="AlphaFoldDB" id="A0A0L0D712"/>
<evidence type="ECO:0000313" key="2">
    <source>
        <dbReference type="EMBL" id="KNC48000.1"/>
    </source>
</evidence>
<name>A0A0L0D712_THETB</name>
<keyword evidence="1" id="KW-1133">Transmembrane helix</keyword>
<reference evidence="2 3" key="1">
    <citation type="submission" date="2010-05" db="EMBL/GenBank/DDBJ databases">
        <title>The Genome Sequence of Thecamonas trahens ATCC 50062.</title>
        <authorList>
            <consortium name="The Broad Institute Genome Sequencing Platform"/>
            <person name="Russ C."/>
            <person name="Cuomo C."/>
            <person name="Shea T."/>
            <person name="Young S.K."/>
            <person name="Zeng Q."/>
            <person name="Koehrsen M."/>
            <person name="Haas B."/>
            <person name="Borodovsky M."/>
            <person name="Guigo R."/>
            <person name="Alvarado L."/>
            <person name="Berlin A."/>
            <person name="Bochicchio J."/>
            <person name="Borenstein D."/>
            <person name="Chapman S."/>
            <person name="Chen Z."/>
            <person name="Freedman E."/>
            <person name="Gellesch M."/>
            <person name="Goldberg J."/>
            <person name="Griggs A."/>
            <person name="Gujja S."/>
            <person name="Heilman E."/>
            <person name="Heiman D."/>
            <person name="Hepburn T."/>
            <person name="Howarth C."/>
            <person name="Jen D."/>
            <person name="Larson L."/>
            <person name="Mehta T."/>
            <person name="Park D."/>
            <person name="Pearson M."/>
            <person name="Roberts A."/>
            <person name="Saif S."/>
            <person name="Shenoy N."/>
            <person name="Sisk P."/>
            <person name="Stolte C."/>
            <person name="Sykes S."/>
            <person name="Thomson T."/>
            <person name="Walk T."/>
            <person name="White J."/>
            <person name="Yandava C."/>
            <person name="Burger G."/>
            <person name="Gray M.W."/>
            <person name="Holland P.W.H."/>
            <person name="King N."/>
            <person name="Lang F.B.F."/>
            <person name="Roger A.J."/>
            <person name="Ruiz-Trillo I."/>
            <person name="Lander E."/>
            <person name="Nusbaum C."/>
        </authorList>
    </citation>
    <scope>NUCLEOTIDE SEQUENCE [LARGE SCALE GENOMIC DNA]</scope>
    <source>
        <strain evidence="2 3">ATCC 50062</strain>
    </source>
</reference>
<keyword evidence="1" id="KW-0812">Transmembrane</keyword>
<dbReference type="OrthoDB" id="10028657at2759"/>
<dbReference type="GeneID" id="25563786"/>
<evidence type="ECO:0000256" key="1">
    <source>
        <dbReference type="SAM" id="Phobius"/>
    </source>
</evidence>
<proteinExistence type="predicted"/>
<keyword evidence="3" id="KW-1185">Reference proteome</keyword>
<organism evidence="2 3">
    <name type="scientific">Thecamonas trahens ATCC 50062</name>
    <dbReference type="NCBI Taxonomy" id="461836"/>
    <lineage>
        <taxon>Eukaryota</taxon>
        <taxon>Apusozoa</taxon>
        <taxon>Apusomonadida</taxon>
        <taxon>Apusomonadidae</taxon>
        <taxon>Thecamonas</taxon>
    </lineage>
</organism>